<feature type="transmembrane region" description="Helical" evidence="8">
    <location>
        <begin position="126"/>
        <end position="147"/>
    </location>
</feature>
<evidence type="ECO:0000256" key="5">
    <source>
        <dbReference type="ARBA" id="ARBA00022692"/>
    </source>
</evidence>
<comment type="subcellular location">
    <subcellularLocation>
        <location evidence="1">Cell membrane</location>
        <topology evidence="1">Multi-pass membrane protein</topology>
    </subcellularLocation>
</comment>
<dbReference type="PANTHER" id="PTHR36838:SF4">
    <property type="entry name" value="AUXIN EFFLUX CARRIER FAMILY PROTEIN"/>
    <property type="match status" value="1"/>
</dbReference>
<accession>A0A7X2MXL9</accession>
<keyword evidence="3" id="KW-0813">Transport</keyword>
<name>A0A7X2MXL9_9CLOT</name>
<comment type="caution">
    <text evidence="9">The sequence shown here is derived from an EMBL/GenBank/DDBJ whole genome shotgun (WGS) entry which is preliminary data.</text>
</comment>
<evidence type="ECO:0000256" key="2">
    <source>
        <dbReference type="ARBA" id="ARBA00010145"/>
    </source>
</evidence>
<proteinExistence type="inferred from homology"/>
<dbReference type="InterPro" id="IPR004776">
    <property type="entry name" value="Mem_transp_PIN-like"/>
</dbReference>
<feature type="transmembrane region" description="Helical" evidence="8">
    <location>
        <begin position="288"/>
        <end position="307"/>
    </location>
</feature>
<comment type="similarity">
    <text evidence="2">Belongs to the auxin efflux carrier (TC 2.A.69) family.</text>
</comment>
<reference evidence="9 10" key="1">
    <citation type="submission" date="2019-08" db="EMBL/GenBank/DDBJ databases">
        <title>In-depth cultivation of the pig gut microbiome towards novel bacterial diversity and tailored functional studies.</title>
        <authorList>
            <person name="Wylensek D."/>
            <person name="Hitch T.C.A."/>
            <person name="Clavel T."/>
        </authorList>
    </citation>
    <scope>NUCLEOTIDE SEQUENCE [LARGE SCALE GENOMIC DNA]</scope>
    <source>
        <strain evidence="9 10">WCA-383-APC-5B</strain>
    </source>
</reference>
<dbReference type="Gene3D" id="1.20.1530.20">
    <property type="match status" value="1"/>
</dbReference>
<keyword evidence="7 8" id="KW-0472">Membrane</keyword>
<feature type="transmembrane region" description="Helical" evidence="8">
    <location>
        <begin position="68"/>
        <end position="90"/>
    </location>
</feature>
<feature type="transmembrane region" description="Helical" evidence="8">
    <location>
        <begin position="167"/>
        <end position="185"/>
    </location>
</feature>
<dbReference type="RefSeq" id="WP_154530845.1">
    <property type="nucleotide sequence ID" value="NZ_JAQXTV010000240.1"/>
</dbReference>
<evidence type="ECO:0000256" key="7">
    <source>
        <dbReference type="ARBA" id="ARBA00023136"/>
    </source>
</evidence>
<dbReference type="EMBL" id="VULX01000006">
    <property type="protein sequence ID" value="MSR90967.1"/>
    <property type="molecule type" value="Genomic_DNA"/>
</dbReference>
<sequence>MDNLIFCLNGTMPIFILMILGYVFNKINIVDDVLSEKMNKFVFKVALPVLLFKDIADADFTSSWDGKYVLFGIVVTTLSILIMVGASFLLKDKSIRGEFIQAGYRSSQALLGAAYLQNLYGDVTAVPLMLIGSVPIYNMAAVIVLSVMKPQSGGLDKSLFKKTIKGIITNPLIIGLFVGTIWSCFKLPQPEIFKKTVSSISSVATPLGLIALGASLDIEKAFGKLKPAIACTIFKLFIFVGLFLPIAVYLGYRNDKLVALLIMMGAATTVSSFVMAKNMGHEGTLSSSTVMMTTFFSSFSITMWLYLLKWFSLI</sequence>
<dbReference type="PANTHER" id="PTHR36838">
    <property type="entry name" value="AUXIN EFFLUX CARRIER FAMILY PROTEIN"/>
    <property type="match status" value="1"/>
</dbReference>
<evidence type="ECO:0000256" key="8">
    <source>
        <dbReference type="SAM" id="Phobius"/>
    </source>
</evidence>
<keyword evidence="6 8" id="KW-1133">Transmembrane helix</keyword>
<dbReference type="GO" id="GO:0055085">
    <property type="term" value="P:transmembrane transport"/>
    <property type="evidence" value="ECO:0007669"/>
    <property type="project" value="InterPro"/>
</dbReference>
<keyword evidence="10" id="KW-1185">Reference proteome</keyword>
<evidence type="ECO:0000256" key="4">
    <source>
        <dbReference type="ARBA" id="ARBA00022475"/>
    </source>
</evidence>
<evidence type="ECO:0000256" key="6">
    <source>
        <dbReference type="ARBA" id="ARBA00022989"/>
    </source>
</evidence>
<feature type="transmembrane region" description="Helical" evidence="8">
    <location>
        <begin position="197"/>
        <end position="216"/>
    </location>
</feature>
<dbReference type="Proteomes" id="UP000460287">
    <property type="component" value="Unassembled WGS sequence"/>
</dbReference>
<gene>
    <name evidence="9" type="ORF">FYJ33_05995</name>
</gene>
<dbReference type="AlphaFoldDB" id="A0A7X2MXL9"/>
<evidence type="ECO:0000313" key="9">
    <source>
        <dbReference type="EMBL" id="MSR90967.1"/>
    </source>
</evidence>
<evidence type="ECO:0000313" key="10">
    <source>
        <dbReference type="Proteomes" id="UP000460287"/>
    </source>
</evidence>
<feature type="transmembrane region" description="Helical" evidence="8">
    <location>
        <begin position="12"/>
        <end position="29"/>
    </location>
</feature>
<evidence type="ECO:0000256" key="3">
    <source>
        <dbReference type="ARBA" id="ARBA00022448"/>
    </source>
</evidence>
<keyword evidence="4" id="KW-1003">Cell membrane</keyword>
<feature type="transmembrane region" description="Helical" evidence="8">
    <location>
        <begin position="228"/>
        <end position="251"/>
    </location>
</feature>
<dbReference type="Pfam" id="PF03547">
    <property type="entry name" value="Mem_trans"/>
    <property type="match status" value="1"/>
</dbReference>
<protein>
    <submittedName>
        <fullName evidence="9">AEC family transporter</fullName>
    </submittedName>
</protein>
<feature type="transmembrane region" description="Helical" evidence="8">
    <location>
        <begin position="257"/>
        <end position="276"/>
    </location>
</feature>
<dbReference type="GO" id="GO:0005886">
    <property type="term" value="C:plasma membrane"/>
    <property type="evidence" value="ECO:0007669"/>
    <property type="project" value="UniProtKB-SubCell"/>
</dbReference>
<evidence type="ECO:0000256" key="1">
    <source>
        <dbReference type="ARBA" id="ARBA00004651"/>
    </source>
</evidence>
<organism evidence="9 10">
    <name type="scientific">Inconstantimicrobium porci</name>
    <dbReference type="NCBI Taxonomy" id="2652291"/>
    <lineage>
        <taxon>Bacteria</taxon>
        <taxon>Bacillati</taxon>
        <taxon>Bacillota</taxon>
        <taxon>Clostridia</taxon>
        <taxon>Eubacteriales</taxon>
        <taxon>Clostridiaceae</taxon>
        <taxon>Inconstantimicrobium</taxon>
    </lineage>
</organism>
<keyword evidence="5 8" id="KW-0812">Transmembrane</keyword>
<dbReference type="InterPro" id="IPR038770">
    <property type="entry name" value="Na+/solute_symporter_sf"/>
</dbReference>